<dbReference type="Proteomes" id="UP000244803">
    <property type="component" value="Chromosome 4"/>
</dbReference>
<protein>
    <submittedName>
        <fullName evidence="2">Uncharacterized protein</fullName>
    </submittedName>
</protein>
<dbReference type="OrthoDB" id="360354at2759"/>
<evidence type="ECO:0000313" key="3">
    <source>
        <dbReference type="Proteomes" id="UP000244803"/>
    </source>
</evidence>
<evidence type="ECO:0000256" key="1">
    <source>
        <dbReference type="SAM" id="MobiDB-lite"/>
    </source>
</evidence>
<dbReference type="AlphaFoldDB" id="A0A976M9I3"/>
<organism evidence="2 3">
    <name type="scientific">Theileria orientalis</name>
    <dbReference type="NCBI Taxonomy" id="68886"/>
    <lineage>
        <taxon>Eukaryota</taxon>
        <taxon>Sar</taxon>
        <taxon>Alveolata</taxon>
        <taxon>Apicomplexa</taxon>
        <taxon>Aconoidasida</taxon>
        <taxon>Piroplasmida</taxon>
        <taxon>Theileriidae</taxon>
        <taxon>Theileria</taxon>
    </lineage>
</organism>
<evidence type="ECO:0000313" key="2">
    <source>
        <dbReference type="EMBL" id="UKJ89767.1"/>
    </source>
</evidence>
<sequence length="349" mass="40290">MKSFSNEAGFSVVDSKKNTLLKDFEYDLNDFNLNDFYKSVNQNKPKKSKNDNSILNINKLVENTLFENGNPNDERSKLLLSYKRSRLLNRIGSYKATYPSKMGIVEYLLHSYVVLFTPNPVTIYSYDAVFKNLSPETEEFWNTIRTLTRVQLEVDKFPNDVPSHVSLLLESKESEGQFDTIDNSDSMKLDAHFTWLCKCCINVTGSKSDDLYDDLTQPTNEKKPAQEGVKTRSSKRVNNKIMLNKVFGKNYDLSSDVLYEALRQKGNRYVQRSLYNNVKNMSSITTRGMNPNLAAKLNQSNGRVKRFMDIIQQSSLDSSDPSTYTNYDIYGDERRHSSRRSMILRKKYS</sequence>
<accession>A0A976M9I3</accession>
<proteinExistence type="predicted"/>
<dbReference type="EMBL" id="CP056067">
    <property type="protein sequence ID" value="UKJ89767.1"/>
    <property type="molecule type" value="Genomic_DNA"/>
</dbReference>
<reference evidence="2" key="1">
    <citation type="submission" date="2022-07" db="EMBL/GenBank/DDBJ databases">
        <title>Evaluation of T. orientalis genome assembly methods using nanopore sequencing and analysis of variation between genomes.</title>
        <authorList>
            <person name="Yam J."/>
            <person name="Micallef M.L."/>
            <person name="Liu M."/>
            <person name="Djordjevic S.P."/>
            <person name="Bogema D.R."/>
            <person name="Jenkins C."/>
        </authorList>
    </citation>
    <scope>NUCLEOTIDE SEQUENCE</scope>
    <source>
        <strain evidence="2">Fish Creek</strain>
    </source>
</reference>
<feature type="region of interest" description="Disordered" evidence="1">
    <location>
        <begin position="215"/>
        <end position="234"/>
    </location>
</feature>
<gene>
    <name evidence="2" type="ORF">MACJ_003021</name>
</gene>
<name>A0A976M9I3_THEOR</name>